<gene>
    <name evidence="3" type="ORF">HNQ59_001660</name>
</gene>
<name>A0A840MNP5_9PROT</name>
<proteinExistence type="predicted"/>
<evidence type="ECO:0000313" key="4">
    <source>
        <dbReference type="Proteomes" id="UP000575898"/>
    </source>
</evidence>
<dbReference type="Proteomes" id="UP000575898">
    <property type="component" value="Unassembled WGS sequence"/>
</dbReference>
<protein>
    <submittedName>
        <fullName evidence="3">Ca2+-binding RTX toxin-like protein</fullName>
    </submittedName>
</protein>
<keyword evidence="2" id="KW-1133">Transmembrane helix</keyword>
<dbReference type="RefSeq" id="WP_184037551.1">
    <property type="nucleotide sequence ID" value="NZ_JACHHY010000008.1"/>
</dbReference>
<sequence length="1223" mass="131985">MALEDLQQKLRYIADSFDFLLQQCKTIDNKSKVNSGKSLAISDYLGNDDRLFLSAIKAVGLTQTEGDIQNSEQMGKPILSRETLGNWITKLEYSKNSLILLATMLSKVTPEDEVKLNKEIQTLSSMLSDLNPSSGRARSYQLITSAARTYTQVSKIQYERSYEKLTSGLDTLISNEWKAKGLSIDPLKRIDFLQTKVSQILGGINLNDPDASTFSKNWKEWKENTLKLISPEIISKTAQSIHEGNLKANPNATLEDANKTAIALASYRVEAEEIPKLKGSLLNNSQYQLLATRYTERTKTQQFGRLLGSGGALLFAVPGEAVAAANSDEKTKHAINAALFATSALQVPFALALSMIEARAQKQSAASVLNDLYVSFNKNAEKITIKLPEKIERLFKQSASINLETVDTIDESKIRIIKSVGEEAKFNFLRGKALGKQMGKSTIFFAADLVAVASDIYAALNTPAGAVAGKVQVGLSLLQDTAFFASDLFAAVATGVKALRAAQGLAVAGAVIGAVNSFVNIAVLSETYKGDFSSEQAKWDLGNAVVGVAVGIAGIATAIACPPAALLFMLVPNFSSIGQAIQLDKTHSDFMGKGLLHEASVVQTLHQIAALDATPIVNWFSGIYTADLKGKMLKQMDAQWYQEAFLERLHYLAQNSTDKFSKYARDANVQNFHLITSIKQEFKYLGQDKNVSDWVDIGTNVNGKYTVNTSKKINDQQASNGVLQLDGVLNEQHSGKGLDSIYQIDYGDGESLPNLVLDNRRSSLDSAYINTNSPNVTIKAGSGDDMFILSEMLSELDGGMGTNTVSFHMATKGVSIDIARGTNIHTWKGSTFADKVRGTAGSDIYSSNGGGDTIDLLDGDDTAQVSIGDKLNMGNGDDRTFFNDISESANGGNGNDIAQFQGLRSGLIYSTTDIGEGQIKSGQRGPTGLLKHYEALTGTLFNDVISISQQDSLRTFGLDEGNDFFDFGAASDLSVFLGKGDDTLTSNGEAYQASWSNGSFFGGHGRDSLNIIMNNSDILVDGGEDNDNISLYGSAGNNIAEIVGGGGNDKISIRKDIATKIRFGTQDGTDIIYDDTRRTKEMILVVDGAEQKDVQITYKAYRDSARPPSASKETDVYGWTIEVKVGKTEVNVHTLTILPAEIRLITSKDGVVRDLDLLTVGALNEWTEPKLDSEASSSTTASQSADMLIQSMASFGADTSGMGTSHSIMPQQSPRMMMAASPM</sequence>
<dbReference type="InterPro" id="IPR011049">
    <property type="entry name" value="Serralysin-like_metalloprot_C"/>
</dbReference>
<feature type="compositionally biased region" description="Polar residues" evidence="1">
    <location>
        <begin position="1201"/>
        <end position="1214"/>
    </location>
</feature>
<dbReference type="SUPFAM" id="SSF51120">
    <property type="entry name" value="beta-Roll"/>
    <property type="match status" value="2"/>
</dbReference>
<keyword evidence="4" id="KW-1185">Reference proteome</keyword>
<keyword evidence="2" id="KW-0472">Membrane</keyword>
<feature type="transmembrane region" description="Helical" evidence="2">
    <location>
        <begin position="544"/>
        <end position="571"/>
    </location>
</feature>
<evidence type="ECO:0000256" key="1">
    <source>
        <dbReference type="SAM" id="MobiDB-lite"/>
    </source>
</evidence>
<accession>A0A840MNP5</accession>
<feature type="region of interest" description="Disordered" evidence="1">
    <location>
        <begin position="1198"/>
        <end position="1223"/>
    </location>
</feature>
<keyword evidence="2" id="KW-0812">Transmembrane</keyword>
<dbReference type="AlphaFoldDB" id="A0A840MNP5"/>
<reference evidence="3 4" key="1">
    <citation type="submission" date="2020-08" db="EMBL/GenBank/DDBJ databases">
        <title>Genomic Encyclopedia of Type Strains, Phase IV (KMG-IV): sequencing the most valuable type-strain genomes for metagenomic binning, comparative biology and taxonomic classification.</title>
        <authorList>
            <person name="Goeker M."/>
        </authorList>
    </citation>
    <scope>NUCLEOTIDE SEQUENCE [LARGE SCALE GENOMIC DNA]</scope>
    <source>
        <strain evidence="3 4">DSM 27165</strain>
    </source>
</reference>
<evidence type="ECO:0000313" key="3">
    <source>
        <dbReference type="EMBL" id="MBB5018372.1"/>
    </source>
</evidence>
<feature type="transmembrane region" description="Helical" evidence="2">
    <location>
        <begin position="505"/>
        <end position="524"/>
    </location>
</feature>
<organism evidence="3 4">
    <name type="scientific">Chitinivorax tropicus</name>
    <dbReference type="NCBI Taxonomy" id="714531"/>
    <lineage>
        <taxon>Bacteria</taxon>
        <taxon>Pseudomonadati</taxon>
        <taxon>Pseudomonadota</taxon>
        <taxon>Betaproteobacteria</taxon>
        <taxon>Chitinivorax</taxon>
    </lineage>
</organism>
<evidence type="ECO:0000256" key="2">
    <source>
        <dbReference type="SAM" id="Phobius"/>
    </source>
</evidence>
<dbReference type="Gene3D" id="2.160.20.160">
    <property type="match status" value="2"/>
</dbReference>
<dbReference type="EMBL" id="JACHHY010000008">
    <property type="protein sequence ID" value="MBB5018372.1"/>
    <property type="molecule type" value="Genomic_DNA"/>
</dbReference>
<comment type="caution">
    <text evidence="3">The sequence shown here is derived from an EMBL/GenBank/DDBJ whole genome shotgun (WGS) entry which is preliminary data.</text>
</comment>